<evidence type="ECO:0000313" key="3">
    <source>
        <dbReference type="Proteomes" id="UP000198614"/>
    </source>
</evidence>
<dbReference type="PANTHER" id="PTHR36978:SF4">
    <property type="entry name" value="P-LOOP CONTAINING NUCLEOSIDE TRIPHOSPHATE HYDROLASE PROTEIN"/>
    <property type="match status" value="1"/>
</dbReference>
<dbReference type="SUPFAM" id="SSF52540">
    <property type="entry name" value="P-loop containing nucleoside triphosphate hydrolases"/>
    <property type="match status" value="1"/>
</dbReference>
<dbReference type="Gene3D" id="3.40.50.300">
    <property type="entry name" value="P-loop containing nucleotide triphosphate hydrolases"/>
    <property type="match status" value="1"/>
</dbReference>
<dbReference type="AlphaFoldDB" id="A0A1G7VL03"/>
<dbReference type="PANTHER" id="PTHR36978">
    <property type="entry name" value="P-LOOP CONTAINING NUCLEOTIDE TRIPHOSPHATE HYDROLASE"/>
    <property type="match status" value="1"/>
</dbReference>
<dbReference type="Pfam" id="PF17784">
    <property type="entry name" value="Sulfotransfer_4"/>
    <property type="match status" value="1"/>
</dbReference>
<proteinExistence type="predicted"/>
<dbReference type="Proteomes" id="UP000198614">
    <property type="component" value="Unassembled WGS sequence"/>
</dbReference>
<evidence type="ECO:0000313" key="4">
    <source>
        <dbReference type="Proteomes" id="UP001432161"/>
    </source>
</evidence>
<sequence>MSLRAIGAGIGRTGTFSLHLGLSALLGQKCYHMLEVTQRPEHVSPWEQAFTEGSPPSGWESFFDGYGAAVGGPTSAFWRELQTVFPEALVVLSVRDTEEWWRSFSQTVVPVLERHLAHPEHADARIIELGHLTTVEHLTTAWSDETAAKAAYEAHNDEVRSLVPAERLVEWSPADGWGPLCRALDVPEPEEPFPHRNTTAELRAMAEL</sequence>
<dbReference type="Proteomes" id="UP001432161">
    <property type="component" value="Chromosome"/>
</dbReference>
<protein>
    <recommendedName>
        <fullName evidence="5">Sulfotransferase family protein</fullName>
    </recommendedName>
</protein>
<evidence type="ECO:0000313" key="1">
    <source>
        <dbReference type="EMBL" id="SDG59600.1"/>
    </source>
</evidence>
<gene>
    <name evidence="2" type="ORF">OHN36_32755</name>
    <name evidence="1" type="ORF">SAMN05216260_12365</name>
</gene>
<keyword evidence="4" id="KW-1185">Reference proteome</keyword>
<dbReference type="InterPro" id="IPR027417">
    <property type="entry name" value="P-loop_NTPase"/>
</dbReference>
<evidence type="ECO:0008006" key="5">
    <source>
        <dbReference type="Google" id="ProtNLM"/>
    </source>
</evidence>
<reference evidence="2" key="2">
    <citation type="submission" date="2022-10" db="EMBL/GenBank/DDBJ databases">
        <title>The complete genomes of actinobacterial strains from the NBC collection.</title>
        <authorList>
            <person name="Joergensen T.S."/>
            <person name="Alvarez Arevalo M."/>
            <person name="Sterndorff E.B."/>
            <person name="Faurdal D."/>
            <person name="Vuksanovic O."/>
            <person name="Mourched A.-S."/>
            <person name="Charusanti P."/>
            <person name="Shaw S."/>
            <person name="Blin K."/>
            <person name="Weber T."/>
        </authorList>
    </citation>
    <scope>NUCLEOTIDE SEQUENCE</scope>
    <source>
        <strain evidence="2">NBC_00489</strain>
    </source>
</reference>
<dbReference type="EMBL" id="CP108330">
    <property type="protein sequence ID" value="WUR41584.1"/>
    <property type="molecule type" value="Genomic_DNA"/>
</dbReference>
<dbReference type="InterPro" id="IPR040632">
    <property type="entry name" value="Sulfotransfer_4"/>
</dbReference>
<reference evidence="1 3" key="1">
    <citation type="submission" date="2016-10" db="EMBL/GenBank/DDBJ databases">
        <authorList>
            <person name="de Groot N.N."/>
        </authorList>
    </citation>
    <scope>NUCLEOTIDE SEQUENCE [LARGE SCALE GENOMIC DNA]</scope>
    <source>
        <strain evidence="1 3">CGMCC 4.1859</strain>
    </source>
</reference>
<evidence type="ECO:0000313" key="2">
    <source>
        <dbReference type="EMBL" id="WUR41584.1"/>
    </source>
</evidence>
<name>A0A1G7VL03_9ACTN</name>
<organism evidence="1 3">
    <name type="scientific">Streptomyces griseoaurantiacus</name>
    <dbReference type="NCBI Taxonomy" id="68213"/>
    <lineage>
        <taxon>Bacteria</taxon>
        <taxon>Bacillati</taxon>
        <taxon>Actinomycetota</taxon>
        <taxon>Actinomycetes</taxon>
        <taxon>Kitasatosporales</taxon>
        <taxon>Streptomycetaceae</taxon>
        <taxon>Streptomyces</taxon>
        <taxon>Streptomyces aurantiacus group</taxon>
    </lineage>
</organism>
<accession>A0A1G7VL03</accession>
<dbReference type="EMBL" id="FNAX01000023">
    <property type="protein sequence ID" value="SDG59600.1"/>
    <property type="molecule type" value="Genomic_DNA"/>
</dbReference>